<dbReference type="GeneID" id="105999654"/>
<dbReference type="InterPro" id="IPR039879">
    <property type="entry name" value="EFC10"/>
</dbReference>
<dbReference type="KEGG" id="dord:105999654"/>
<name>A0A1S3GMY9_DIPOR</name>
<dbReference type="InParanoid" id="A0A1S3GMY9"/>
<keyword evidence="2" id="KW-1185">Reference proteome</keyword>
<dbReference type="PANTHER" id="PTHR21847">
    <property type="entry name" value="EF-HAND CALCIUM-BINDING DOMAIN-CONTAINING PROTEIN 10"/>
    <property type="match status" value="1"/>
</dbReference>
<dbReference type="PROSITE" id="PS50222">
    <property type="entry name" value="EF_HAND_2"/>
    <property type="match status" value="1"/>
</dbReference>
<dbReference type="RefSeq" id="XP_012890181.1">
    <property type="nucleotide sequence ID" value="XM_013034727.1"/>
</dbReference>
<dbReference type="InterPro" id="IPR049760">
    <property type="entry name" value="DD_EFCAB10"/>
</dbReference>
<dbReference type="STRING" id="10020.ENSDORP00000020706"/>
<feature type="domain" description="EF-hand" evidence="1">
    <location>
        <begin position="64"/>
        <end position="99"/>
    </location>
</feature>
<evidence type="ECO:0000313" key="2">
    <source>
        <dbReference type="Proteomes" id="UP000081671"/>
    </source>
</evidence>
<dbReference type="GO" id="GO:0005509">
    <property type="term" value="F:calcium ion binding"/>
    <property type="evidence" value="ECO:0007669"/>
    <property type="project" value="InterPro"/>
</dbReference>
<dbReference type="Proteomes" id="UP000081671">
    <property type="component" value="Unplaced"/>
</dbReference>
<dbReference type="PANTHER" id="PTHR21847:SF1">
    <property type="entry name" value="EF-HAND CALCIUM-BINDING DOMAIN-CONTAINING PROTEIN 10"/>
    <property type="match status" value="1"/>
</dbReference>
<protein>
    <submittedName>
        <fullName evidence="3">EF-hand calcium-binding domain-containing protein 10-like</fullName>
    </submittedName>
</protein>
<accession>A0A1S3GMY9</accession>
<dbReference type="OrthoDB" id="10260455at2759"/>
<sequence length="142" mass="16517">MESVSSRELQAKEYLEKHRIMDVLNYLTSMLLFNKPEKPREFLMSLLERIRIAKVTGIAFPYFMDNTNITAMFEMLDAAGRGSISVVQYKEALKTLGLSYEDVLEVEGRVVTLEKFKSEVNKRTEKIWSAFRQDVPKIRKDS</sequence>
<dbReference type="CDD" id="cd22976">
    <property type="entry name" value="DD_EFCAB10"/>
    <property type="match status" value="1"/>
</dbReference>
<evidence type="ECO:0000313" key="3">
    <source>
        <dbReference type="RefSeq" id="XP_012890181.1"/>
    </source>
</evidence>
<dbReference type="InterPro" id="IPR002048">
    <property type="entry name" value="EF_hand_dom"/>
</dbReference>
<gene>
    <name evidence="3" type="primary">LOC105999654</name>
</gene>
<evidence type="ECO:0000259" key="1">
    <source>
        <dbReference type="PROSITE" id="PS50222"/>
    </source>
</evidence>
<proteinExistence type="predicted"/>
<dbReference type="Pfam" id="PF24548">
    <property type="entry name" value="EF_EFCAB10_C"/>
    <property type="match status" value="1"/>
</dbReference>
<dbReference type="InterPro" id="IPR056587">
    <property type="entry name" value="EF_EFCAB10_C"/>
</dbReference>
<organism evidence="2 3">
    <name type="scientific">Dipodomys ordii</name>
    <name type="common">Ord's kangaroo rat</name>
    <dbReference type="NCBI Taxonomy" id="10020"/>
    <lineage>
        <taxon>Eukaryota</taxon>
        <taxon>Metazoa</taxon>
        <taxon>Chordata</taxon>
        <taxon>Craniata</taxon>
        <taxon>Vertebrata</taxon>
        <taxon>Euteleostomi</taxon>
        <taxon>Mammalia</taxon>
        <taxon>Eutheria</taxon>
        <taxon>Euarchontoglires</taxon>
        <taxon>Glires</taxon>
        <taxon>Rodentia</taxon>
        <taxon>Castorimorpha</taxon>
        <taxon>Heteromyidae</taxon>
        <taxon>Dipodomyinae</taxon>
        <taxon>Dipodomys</taxon>
    </lineage>
</organism>
<dbReference type="SUPFAM" id="SSF47391">
    <property type="entry name" value="Dimerization-anchoring domain of cAMP-dependent PK regulatory subunit"/>
    <property type="match status" value="1"/>
</dbReference>
<dbReference type="AlphaFoldDB" id="A0A1S3GMY9"/>
<reference evidence="3" key="1">
    <citation type="submission" date="2025-08" db="UniProtKB">
        <authorList>
            <consortium name="RefSeq"/>
        </authorList>
    </citation>
    <scope>IDENTIFICATION</scope>
    <source>
        <tissue evidence="3">Kidney</tissue>
    </source>
</reference>